<dbReference type="NCBIfam" id="TIGR04183">
    <property type="entry name" value="Por_Secre_tail"/>
    <property type="match status" value="1"/>
</dbReference>
<gene>
    <name evidence="4" type="ORF">J4051_05830</name>
</gene>
<dbReference type="Pfam" id="PF18962">
    <property type="entry name" value="Por_Secre_tail"/>
    <property type="match status" value="1"/>
</dbReference>
<accession>A0ABS3SS64</accession>
<name>A0ABS3SS64_9FLAO</name>
<dbReference type="RefSeq" id="WP_208232919.1">
    <property type="nucleotide sequence ID" value="NZ_JAGEVG010000005.1"/>
</dbReference>
<protein>
    <submittedName>
        <fullName evidence="4">T9SS type A sorting domain-containing protein</fullName>
    </submittedName>
</protein>
<proteinExistence type="predicted"/>
<evidence type="ECO:0000256" key="2">
    <source>
        <dbReference type="SAM" id="SignalP"/>
    </source>
</evidence>
<dbReference type="Gene3D" id="2.60.40.4070">
    <property type="match status" value="1"/>
</dbReference>
<keyword evidence="5" id="KW-1185">Reference proteome</keyword>
<comment type="caution">
    <text evidence="4">The sequence shown here is derived from an EMBL/GenBank/DDBJ whole genome shotgun (WGS) entry which is preliminary data.</text>
</comment>
<keyword evidence="1 2" id="KW-0732">Signal</keyword>
<reference evidence="4 5" key="1">
    <citation type="submission" date="2021-03" db="EMBL/GenBank/DDBJ databases">
        <title>Gelidibacter sp. nov., isolated from costal sediment.</title>
        <authorList>
            <person name="Lun K.-Y."/>
        </authorList>
    </citation>
    <scope>NUCLEOTIDE SEQUENCE [LARGE SCALE GENOMIC DNA]</scope>
    <source>
        <strain evidence="4 5">DF109</strain>
    </source>
</reference>
<sequence length="306" mass="32863">MKKITQTLAILCIAILSTTVQSQQVFLFDLNHNNSELNRTEGNWNNHLASAMTTDITNFINDQGVASTYSFGVTDSFVAANNNGTTSPDPSIGFPATATIDSYYVQDGSNETGAFTFSGMNTSMYYQFEIFASRMSVSDNRQAQYTATGANTGIAYLDGGNNTANTTTIANIQPDASGNIVLALQKGPENTNGAGFCYIGVIKMTETTELSTSDFSLEANVTISPNPVAESFSIRFKMNNTAKVSIAMYDVAGKMVTSIFNDEVSAGVFNHTWNRTSGEDDTIAAGLYILEINAGGNKMSKRVVLK</sequence>
<dbReference type="EMBL" id="JAGEVG010000005">
    <property type="protein sequence ID" value="MBO3097777.1"/>
    <property type="molecule type" value="Genomic_DNA"/>
</dbReference>
<evidence type="ECO:0000313" key="5">
    <source>
        <dbReference type="Proteomes" id="UP000681315"/>
    </source>
</evidence>
<evidence type="ECO:0000259" key="3">
    <source>
        <dbReference type="Pfam" id="PF18962"/>
    </source>
</evidence>
<dbReference type="InterPro" id="IPR026444">
    <property type="entry name" value="Secre_tail"/>
</dbReference>
<feature type="domain" description="Secretion system C-terminal sorting" evidence="3">
    <location>
        <begin position="223"/>
        <end position="304"/>
    </location>
</feature>
<evidence type="ECO:0000256" key="1">
    <source>
        <dbReference type="ARBA" id="ARBA00022729"/>
    </source>
</evidence>
<feature type="chain" id="PRO_5045567047" evidence="2">
    <location>
        <begin position="23"/>
        <end position="306"/>
    </location>
</feature>
<feature type="signal peptide" evidence="2">
    <location>
        <begin position="1"/>
        <end position="22"/>
    </location>
</feature>
<organism evidence="4 5">
    <name type="scientific">Gelidibacter pelagius</name>
    <dbReference type="NCBI Taxonomy" id="2819985"/>
    <lineage>
        <taxon>Bacteria</taxon>
        <taxon>Pseudomonadati</taxon>
        <taxon>Bacteroidota</taxon>
        <taxon>Flavobacteriia</taxon>
        <taxon>Flavobacteriales</taxon>
        <taxon>Flavobacteriaceae</taxon>
        <taxon>Gelidibacter</taxon>
    </lineage>
</organism>
<dbReference type="Proteomes" id="UP000681315">
    <property type="component" value="Unassembled WGS sequence"/>
</dbReference>
<evidence type="ECO:0000313" key="4">
    <source>
        <dbReference type="EMBL" id="MBO3097777.1"/>
    </source>
</evidence>